<evidence type="ECO:0000256" key="6">
    <source>
        <dbReference type="ARBA" id="ARBA00023180"/>
    </source>
</evidence>
<feature type="transmembrane region" description="Helical" evidence="8">
    <location>
        <begin position="621"/>
        <end position="643"/>
    </location>
</feature>
<dbReference type="OrthoDB" id="5873834at2759"/>
<organism evidence="9 10">
    <name type="scientific">Ancylostoma duodenale</name>
    <dbReference type="NCBI Taxonomy" id="51022"/>
    <lineage>
        <taxon>Eukaryota</taxon>
        <taxon>Metazoa</taxon>
        <taxon>Ecdysozoa</taxon>
        <taxon>Nematoda</taxon>
        <taxon>Chromadorea</taxon>
        <taxon>Rhabditida</taxon>
        <taxon>Rhabditina</taxon>
        <taxon>Rhabditomorpha</taxon>
        <taxon>Strongyloidea</taxon>
        <taxon>Ancylostomatidae</taxon>
        <taxon>Ancylostomatinae</taxon>
        <taxon>Ancylostoma</taxon>
    </lineage>
</organism>
<dbReference type="Proteomes" id="UP000054047">
    <property type="component" value="Unassembled WGS sequence"/>
</dbReference>
<dbReference type="PANTHER" id="PTHR46022:SF6">
    <property type="entry name" value="PROTEIN PATCHED HOMOLOG 3"/>
    <property type="match status" value="1"/>
</dbReference>
<accession>A0A0C2GBW6</accession>
<feature type="transmembrane region" description="Helical" evidence="8">
    <location>
        <begin position="650"/>
        <end position="669"/>
    </location>
</feature>
<dbReference type="EMBL" id="KN733006">
    <property type="protein sequence ID" value="KIH58540.1"/>
    <property type="molecule type" value="Genomic_DNA"/>
</dbReference>
<dbReference type="AlphaFoldDB" id="A0A0C2GBW6"/>
<feature type="transmembrane region" description="Helical" evidence="8">
    <location>
        <begin position="86"/>
        <end position="107"/>
    </location>
</feature>
<evidence type="ECO:0000256" key="3">
    <source>
        <dbReference type="ARBA" id="ARBA00022692"/>
    </source>
</evidence>
<dbReference type="GO" id="GO:0097108">
    <property type="term" value="F:hedgehog family protein binding"/>
    <property type="evidence" value="ECO:0007669"/>
    <property type="project" value="TreeGrafter"/>
</dbReference>
<feature type="transmembrane region" description="Helical" evidence="8">
    <location>
        <begin position="593"/>
        <end position="615"/>
    </location>
</feature>
<keyword evidence="5 8" id="KW-0472">Membrane</keyword>
<feature type="region of interest" description="Disordered" evidence="7">
    <location>
        <begin position="778"/>
        <end position="809"/>
    </location>
</feature>
<sequence length="809" mass="91350">MFIFPAFIGLDLRRLRAGRRDLVYCGPGANDAEKEEKNSDGIPSNVSSKADLTNPAYLEAYTRDQPWYTVGGFLTNYYIPALKNGFVKALVLLMTISGIAFGLYGMYTSTLGLELADVLPENTPPAAFMRAREKYFSFYPMFAVLRGKTIDIPNQQPLIEEYREALGDTKYMVKANGKLQPYWMSMVRTWLESLDNALEKELKAGNLDPVTGKPVKGKDKPSPESLIARRLVCSYGHNYNCTGRIGHIKMVENGIIRPESFYNYLTGWYNVDNMMYYVSQASFQPTPPFWQMGPAERVVPPARPLLYSQIPFYQTNLTDTPAIVDMIEEVRSVCEQYTDKGLSNFPSGLQFTFWEQYLFLRAREKYFSFYPMFAVLRGKTIDIPNQQPLIEEYREALGDTKYMVKANGKLQPYWMSMVRTWLESLDNALEKELKAGNLDPVTGKPVKGKDKPSPESLIARRLVCSYGHNYNCTGRIGHIKMVENGIIRPESFYNYLTGWYNVDNMMYYVSQASFQPTPPFWQMGPAERVVPPARPLLYSQIPFYQTNLTDTPAIVDMIEEVRSVCEQYTDKGLSNFPSGLQFTFWEQYLFLRWNLFCAICIIAFAVFAVISIMMFNPWAAAMVMVIVVIVTIELGGFMGLLGVKMNPISAVTLICAVGIGVEFTAHVVLAFLTSLGTVDDRLDSCLQHMFVPVFHGAISTLLGIVMLVFSEFDFVIKYFFVVMTTLVVLAVFNGLCLLPVLLTLIGPEPELVPLDGSSRLPAPPPLSEQYKKKAAMGIESGLRHRKGADVEMSAKKTRTDDDDQSPKKL</sequence>
<evidence type="ECO:0000256" key="7">
    <source>
        <dbReference type="SAM" id="MobiDB-lite"/>
    </source>
</evidence>
<evidence type="ECO:0000256" key="2">
    <source>
        <dbReference type="ARBA" id="ARBA00005585"/>
    </source>
</evidence>
<evidence type="ECO:0000313" key="9">
    <source>
        <dbReference type="EMBL" id="KIH58540.1"/>
    </source>
</evidence>
<evidence type="ECO:0000256" key="8">
    <source>
        <dbReference type="SAM" id="Phobius"/>
    </source>
</evidence>
<evidence type="ECO:0008006" key="11">
    <source>
        <dbReference type="Google" id="ProtNLM"/>
    </source>
</evidence>
<feature type="compositionally biased region" description="Basic and acidic residues" evidence="7">
    <location>
        <begin position="787"/>
        <end position="809"/>
    </location>
</feature>
<dbReference type="FunFam" id="1.20.1640.10:FF:000043">
    <property type="entry name" value="Protein CBR-PTC-3"/>
    <property type="match status" value="1"/>
</dbReference>
<dbReference type="PANTHER" id="PTHR46022">
    <property type="entry name" value="PROTEIN PATCHED"/>
    <property type="match status" value="1"/>
</dbReference>
<proteinExistence type="inferred from homology"/>
<evidence type="ECO:0000256" key="5">
    <source>
        <dbReference type="ARBA" id="ARBA00023136"/>
    </source>
</evidence>
<keyword evidence="6" id="KW-0325">Glycoprotein</keyword>
<dbReference type="GO" id="GO:0045879">
    <property type="term" value="P:negative regulation of smoothened signaling pathway"/>
    <property type="evidence" value="ECO:0007669"/>
    <property type="project" value="TreeGrafter"/>
</dbReference>
<dbReference type="GO" id="GO:0008158">
    <property type="term" value="F:hedgehog receptor activity"/>
    <property type="evidence" value="ECO:0007669"/>
    <property type="project" value="TreeGrafter"/>
</dbReference>
<protein>
    <recommendedName>
        <fullName evidence="11">Patched family protein</fullName>
    </recommendedName>
</protein>
<feature type="transmembrane region" description="Helical" evidence="8">
    <location>
        <begin position="718"/>
        <end position="745"/>
    </location>
</feature>
<gene>
    <name evidence="9" type="ORF">ANCDUO_11253</name>
</gene>
<dbReference type="Gene3D" id="1.20.1640.10">
    <property type="entry name" value="Multidrug efflux transporter AcrB transmembrane domain"/>
    <property type="match status" value="1"/>
</dbReference>
<feature type="transmembrane region" description="Helical" evidence="8">
    <location>
        <begin position="689"/>
        <end position="709"/>
    </location>
</feature>
<dbReference type="GO" id="GO:0005119">
    <property type="term" value="F:smoothened binding"/>
    <property type="evidence" value="ECO:0007669"/>
    <property type="project" value="TreeGrafter"/>
</dbReference>
<comment type="subcellular location">
    <subcellularLocation>
        <location evidence="1">Membrane</location>
        <topology evidence="1">Multi-pass membrane protein</topology>
    </subcellularLocation>
</comment>
<dbReference type="GO" id="GO:0005886">
    <property type="term" value="C:plasma membrane"/>
    <property type="evidence" value="ECO:0007669"/>
    <property type="project" value="TreeGrafter"/>
</dbReference>
<comment type="similarity">
    <text evidence="2">Belongs to the patched family.</text>
</comment>
<evidence type="ECO:0000256" key="4">
    <source>
        <dbReference type="ARBA" id="ARBA00022989"/>
    </source>
</evidence>
<evidence type="ECO:0000256" key="1">
    <source>
        <dbReference type="ARBA" id="ARBA00004141"/>
    </source>
</evidence>
<evidence type="ECO:0000313" key="10">
    <source>
        <dbReference type="Proteomes" id="UP000054047"/>
    </source>
</evidence>
<keyword evidence="3 8" id="KW-0812">Transmembrane</keyword>
<keyword evidence="10" id="KW-1185">Reference proteome</keyword>
<reference evidence="9 10" key="1">
    <citation type="submission" date="2013-12" db="EMBL/GenBank/DDBJ databases">
        <title>Draft genome of the parsitic nematode Ancylostoma duodenale.</title>
        <authorList>
            <person name="Mitreva M."/>
        </authorList>
    </citation>
    <scope>NUCLEOTIDE SEQUENCE [LARGE SCALE GENOMIC DNA]</scope>
    <source>
        <strain evidence="9 10">Zhejiang</strain>
    </source>
</reference>
<name>A0A0C2GBW6_9BILA</name>
<dbReference type="SUPFAM" id="SSF82866">
    <property type="entry name" value="Multidrug efflux transporter AcrB transmembrane domain"/>
    <property type="match status" value="1"/>
</dbReference>
<keyword evidence="4 8" id="KW-1133">Transmembrane helix</keyword>